<keyword evidence="3" id="KW-1185">Reference proteome</keyword>
<protein>
    <submittedName>
        <fullName evidence="2">Uncharacterized protein</fullName>
    </submittedName>
</protein>
<organism evidence="2 3">
    <name type="scientific">Triparma strigata</name>
    <dbReference type="NCBI Taxonomy" id="1606541"/>
    <lineage>
        <taxon>Eukaryota</taxon>
        <taxon>Sar</taxon>
        <taxon>Stramenopiles</taxon>
        <taxon>Ochrophyta</taxon>
        <taxon>Bolidophyceae</taxon>
        <taxon>Parmales</taxon>
        <taxon>Triparmaceae</taxon>
        <taxon>Triparma</taxon>
    </lineage>
</organism>
<feature type="region of interest" description="Disordered" evidence="1">
    <location>
        <begin position="381"/>
        <end position="424"/>
    </location>
</feature>
<evidence type="ECO:0000313" key="2">
    <source>
        <dbReference type="EMBL" id="GMH75013.1"/>
    </source>
</evidence>
<feature type="compositionally biased region" description="Basic residues" evidence="1">
    <location>
        <begin position="38"/>
        <end position="51"/>
    </location>
</feature>
<dbReference type="OrthoDB" id="424012at2759"/>
<name>A0A9W7EFU3_9STRA</name>
<gene>
    <name evidence="2" type="ORF">TrST_g8504</name>
</gene>
<feature type="region of interest" description="Disordered" evidence="1">
    <location>
        <begin position="335"/>
        <end position="362"/>
    </location>
</feature>
<sequence>MLKRKIDDFGKRLAEMMNASSSVIDVPQSTAEPPEKPKRGRPLGSKNKKRASSTEPPEKPKRGRPLGSKKNKKRASSAEPPENTAFDPEEDLKTRETNIQRVYANQPILDIPDLTTFPKIPVLPQSERDFIARCLQLEYREGQFDWPEDWSGNLTLFFKEITVKAHDSDQTITVSFAEHYQDHWRVLVKFFALVIKLEDMPAEAIRILTYAAVRESMTTTQKYGFMVEAVQMTLFDKKVLQEDSWQTKPTKLTVDEGGNVVRVWNKTDYIGRSVYWVRSEAIVIAFITDEEIGDLWKVKWVNWNSSCDLDRGELIEGLKAWDKHLLRVSECTKYESSSSLSSPPTSATASTTASTTTSTCPPQQFVQPVQVVRTSFGRAVQPVPQAQPQHPSTPSAPKKKRSVNVKRLPSIPHRSTAPRLGTSKKDALQNFRTFANDNVPSSPLLELTTPPHDSLKFRLASAKTTSEKSHPSEFSLNEKVFATWMKSGKKLYPGIIFSVNGDGTYGINYDDGDVDMMVMETEIRKDHRSHNLPPLPVGTLVRAFYDGLCDGPTGWFNGVIKRVSIDLGVTTHRIGWSDSTNCDIEGDVGLVEKWRKQYVQWEKNHFEESILESELWTGFVSVCTKKLNSIKTPKLISVRVNDKLIYSDDFYDTKISDLEEIISDQNTLISKLIQIIES</sequence>
<reference evidence="3" key="1">
    <citation type="journal article" date="2023" name="Commun. Biol.">
        <title>Genome analysis of Parmales, the sister group of diatoms, reveals the evolutionary specialization of diatoms from phago-mixotrophs to photoautotrophs.</title>
        <authorList>
            <person name="Ban H."/>
            <person name="Sato S."/>
            <person name="Yoshikawa S."/>
            <person name="Yamada K."/>
            <person name="Nakamura Y."/>
            <person name="Ichinomiya M."/>
            <person name="Sato N."/>
            <person name="Blanc-Mathieu R."/>
            <person name="Endo H."/>
            <person name="Kuwata A."/>
            <person name="Ogata H."/>
        </authorList>
    </citation>
    <scope>NUCLEOTIDE SEQUENCE [LARGE SCALE GENOMIC DNA]</scope>
    <source>
        <strain evidence="3">NIES 3701</strain>
    </source>
</reference>
<dbReference type="Proteomes" id="UP001165085">
    <property type="component" value="Unassembled WGS sequence"/>
</dbReference>
<feature type="region of interest" description="Disordered" evidence="1">
    <location>
        <begin position="19"/>
        <end position="92"/>
    </location>
</feature>
<feature type="compositionally biased region" description="Polar residues" evidence="1">
    <location>
        <begin position="19"/>
        <end position="31"/>
    </location>
</feature>
<feature type="compositionally biased region" description="Low complexity" evidence="1">
    <location>
        <begin position="336"/>
        <end position="362"/>
    </location>
</feature>
<proteinExistence type="predicted"/>
<dbReference type="AlphaFoldDB" id="A0A9W7EFU3"/>
<feature type="compositionally biased region" description="Low complexity" evidence="1">
    <location>
        <begin position="381"/>
        <end position="390"/>
    </location>
</feature>
<accession>A0A9W7EFU3</accession>
<evidence type="ECO:0000256" key="1">
    <source>
        <dbReference type="SAM" id="MobiDB-lite"/>
    </source>
</evidence>
<evidence type="ECO:0000313" key="3">
    <source>
        <dbReference type="Proteomes" id="UP001165085"/>
    </source>
</evidence>
<feature type="compositionally biased region" description="Basic residues" evidence="1">
    <location>
        <begin position="61"/>
        <end position="75"/>
    </location>
</feature>
<dbReference type="EMBL" id="BRXY01000184">
    <property type="protein sequence ID" value="GMH75013.1"/>
    <property type="molecule type" value="Genomic_DNA"/>
</dbReference>
<dbReference type="Gene3D" id="2.30.30.140">
    <property type="match status" value="1"/>
</dbReference>
<comment type="caution">
    <text evidence="2">The sequence shown here is derived from an EMBL/GenBank/DDBJ whole genome shotgun (WGS) entry which is preliminary data.</text>
</comment>